<comment type="caution">
    <text evidence="1">The sequence shown here is derived from an EMBL/GenBank/DDBJ whole genome shotgun (WGS) entry which is preliminary data.</text>
</comment>
<dbReference type="AlphaFoldDB" id="A0A8K0P1I3"/>
<proteinExistence type="predicted"/>
<protein>
    <submittedName>
        <fullName evidence="1">Uncharacterized protein</fullName>
    </submittedName>
</protein>
<evidence type="ECO:0000313" key="2">
    <source>
        <dbReference type="Proteomes" id="UP000792457"/>
    </source>
</evidence>
<organism evidence="1 2">
    <name type="scientific">Ladona fulva</name>
    <name type="common">Scarce chaser dragonfly</name>
    <name type="synonym">Libellula fulva</name>
    <dbReference type="NCBI Taxonomy" id="123851"/>
    <lineage>
        <taxon>Eukaryota</taxon>
        <taxon>Metazoa</taxon>
        <taxon>Ecdysozoa</taxon>
        <taxon>Arthropoda</taxon>
        <taxon>Hexapoda</taxon>
        <taxon>Insecta</taxon>
        <taxon>Pterygota</taxon>
        <taxon>Palaeoptera</taxon>
        <taxon>Odonata</taxon>
        <taxon>Epiprocta</taxon>
        <taxon>Anisoptera</taxon>
        <taxon>Libelluloidea</taxon>
        <taxon>Libellulidae</taxon>
        <taxon>Ladona</taxon>
    </lineage>
</organism>
<name>A0A8K0P1I3_LADFU</name>
<accession>A0A8K0P1I3</accession>
<dbReference type="Proteomes" id="UP000792457">
    <property type="component" value="Unassembled WGS sequence"/>
</dbReference>
<sequence length="98" mass="10566">MANITLSNEQFQTLLAHITTMARCTESNAGMSAASSGNFSQCTSRFNGSDLQDVDTFLDCTNMTDENALRGLSMTLEGVATTWWQGVKATGKRLECGC</sequence>
<reference evidence="1" key="1">
    <citation type="submission" date="2013-04" db="EMBL/GenBank/DDBJ databases">
        <authorList>
            <person name="Qu J."/>
            <person name="Murali S.C."/>
            <person name="Bandaranaike D."/>
            <person name="Bellair M."/>
            <person name="Blankenburg K."/>
            <person name="Chao H."/>
            <person name="Dinh H."/>
            <person name="Doddapaneni H."/>
            <person name="Downs B."/>
            <person name="Dugan-Rocha S."/>
            <person name="Elkadiri S."/>
            <person name="Gnanaolivu R.D."/>
            <person name="Hernandez B."/>
            <person name="Javaid M."/>
            <person name="Jayaseelan J.C."/>
            <person name="Lee S."/>
            <person name="Li M."/>
            <person name="Ming W."/>
            <person name="Munidasa M."/>
            <person name="Muniz J."/>
            <person name="Nguyen L."/>
            <person name="Ongeri F."/>
            <person name="Osuji N."/>
            <person name="Pu L.-L."/>
            <person name="Puazo M."/>
            <person name="Qu C."/>
            <person name="Quiroz J."/>
            <person name="Raj R."/>
            <person name="Weissenberger G."/>
            <person name="Xin Y."/>
            <person name="Zou X."/>
            <person name="Han Y."/>
            <person name="Richards S."/>
            <person name="Worley K."/>
            <person name="Muzny D."/>
            <person name="Gibbs R."/>
        </authorList>
    </citation>
    <scope>NUCLEOTIDE SEQUENCE</scope>
    <source>
        <strain evidence="1">Sampled in the wild</strain>
    </source>
</reference>
<dbReference type="OrthoDB" id="8057069at2759"/>
<gene>
    <name evidence="1" type="ORF">J437_LFUL009717</name>
</gene>
<dbReference type="EMBL" id="KZ308412">
    <property type="protein sequence ID" value="KAG8229128.1"/>
    <property type="molecule type" value="Genomic_DNA"/>
</dbReference>
<reference evidence="1" key="2">
    <citation type="submission" date="2017-10" db="EMBL/GenBank/DDBJ databases">
        <title>Ladona fulva Genome sequencing and assembly.</title>
        <authorList>
            <person name="Murali S."/>
            <person name="Richards S."/>
            <person name="Bandaranaike D."/>
            <person name="Bellair M."/>
            <person name="Blankenburg K."/>
            <person name="Chao H."/>
            <person name="Dinh H."/>
            <person name="Doddapaneni H."/>
            <person name="Dugan-Rocha S."/>
            <person name="Elkadiri S."/>
            <person name="Gnanaolivu R."/>
            <person name="Hernandez B."/>
            <person name="Skinner E."/>
            <person name="Javaid M."/>
            <person name="Lee S."/>
            <person name="Li M."/>
            <person name="Ming W."/>
            <person name="Munidasa M."/>
            <person name="Muniz J."/>
            <person name="Nguyen L."/>
            <person name="Hughes D."/>
            <person name="Osuji N."/>
            <person name="Pu L.-L."/>
            <person name="Puazo M."/>
            <person name="Qu C."/>
            <person name="Quiroz J."/>
            <person name="Raj R."/>
            <person name="Weissenberger G."/>
            <person name="Xin Y."/>
            <person name="Zou X."/>
            <person name="Han Y."/>
            <person name="Worley K."/>
            <person name="Muzny D."/>
            <person name="Gibbs R."/>
        </authorList>
    </citation>
    <scope>NUCLEOTIDE SEQUENCE</scope>
    <source>
        <strain evidence="1">Sampled in the wild</strain>
    </source>
</reference>
<keyword evidence="2" id="KW-1185">Reference proteome</keyword>
<evidence type="ECO:0000313" key="1">
    <source>
        <dbReference type="EMBL" id="KAG8229128.1"/>
    </source>
</evidence>